<reference evidence="2 3" key="1">
    <citation type="journal article" date="2019" name="Sci. Rep.">
        <title>Orb-weaving spider Araneus ventricosus genome elucidates the spidroin gene catalogue.</title>
        <authorList>
            <person name="Kono N."/>
            <person name="Nakamura H."/>
            <person name="Ohtoshi R."/>
            <person name="Moran D.A.P."/>
            <person name="Shinohara A."/>
            <person name="Yoshida Y."/>
            <person name="Fujiwara M."/>
            <person name="Mori M."/>
            <person name="Tomita M."/>
            <person name="Arakawa K."/>
        </authorList>
    </citation>
    <scope>NUCLEOTIDE SEQUENCE [LARGE SCALE GENOMIC DNA]</scope>
</reference>
<evidence type="ECO:0000313" key="2">
    <source>
        <dbReference type="EMBL" id="GBL95536.1"/>
    </source>
</evidence>
<evidence type="ECO:0000256" key="1">
    <source>
        <dbReference type="SAM" id="MobiDB-lite"/>
    </source>
</evidence>
<organism evidence="2 3">
    <name type="scientific">Araneus ventricosus</name>
    <name type="common">Orbweaver spider</name>
    <name type="synonym">Epeira ventricosa</name>
    <dbReference type="NCBI Taxonomy" id="182803"/>
    <lineage>
        <taxon>Eukaryota</taxon>
        <taxon>Metazoa</taxon>
        <taxon>Ecdysozoa</taxon>
        <taxon>Arthropoda</taxon>
        <taxon>Chelicerata</taxon>
        <taxon>Arachnida</taxon>
        <taxon>Araneae</taxon>
        <taxon>Araneomorphae</taxon>
        <taxon>Entelegynae</taxon>
        <taxon>Araneoidea</taxon>
        <taxon>Araneidae</taxon>
        <taxon>Araneus</taxon>
    </lineage>
</organism>
<keyword evidence="3" id="KW-1185">Reference proteome</keyword>
<dbReference type="Proteomes" id="UP000499080">
    <property type="component" value="Unassembled WGS sequence"/>
</dbReference>
<gene>
    <name evidence="2" type="ORF">AVEN_54136_1</name>
</gene>
<proteinExistence type="predicted"/>
<evidence type="ECO:0000313" key="3">
    <source>
        <dbReference type="Proteomes" id="UP000499080"/>
    </source>
</evidence>
<comment type="caution">
    <text evidence="2">The sequence shown here is derived from an EMBL/GenBank/DDBJ whole genome shotgun (WGS) entry which is preliminary data.</text>
</comment>
<accession>A0A4Y2BW66</accession>
<feature type="region of interest" description="Disordered" evidence="1">
    <location>
        <begin position="1"/>
        <end position="49"/>
    </location>
</feature>
<protein>
    <submittedName>
        <fullName evidence="2">Uncharacterized protein</fullName>
    </submittedName>
</protein>
<name>A0A4Y2BW66_ARAVE</name>
<sequence length="94" mass="10647">MRKWKKKKQGTSPSSQPPDEVITNQNVILAPPPNDNSTPPNASQEVAPRGPLSVYIDHLEDFLDQDPSQEFFDMFCETMDMAVVDIKNLSFQPR</sequence>
<dbReference type="EMBL" id="BGPR01000112">
    <property type="protein sequence ID" value="GBL95536.1"/>
    <property type="molecule type" value="Genomic_DNA"/>
</dbReference>
<feature type="compositionally biased region" description="Polar residues" evidence="1">
    <location>
        <begin position="35"/>
        <end position="44"/>
    </location>
</feature>
<dbReference type="AlphaFoldDB" id="A0A4Y2BW66"/>